<keyword evidence="1" id="KW-1133">Transmembrane helix</keyword>
<reference evidence="2" key="1">
    <citation type="submission" date="2018-11" db="EMBL/GenBank/DDBJ databases">
        <authorList>
            <person name="Alioto T."/>
            <person name="Alioto T."/>
        </authorList>
    </citation>
    <scope>NUCLEOTIDE SEQUENCE</scope>
</reference>
<organism evidence="2 3">
    <name type="scientific">Mytilus galloprovincialis</name>
    <name type="common">Mediterranean mussel</name>
    <dbReference type="NCBI Taxonomy" id="29158"/>
    <lineage>
        <taxon>Eukaryota</taxon>
        <taxon>Metazoa</taxon>
        <taxon>Spiralia</taxon>
        <taxon>Lophotrochozoa</taxon>
        <taxon>Mollusca</taxon>
        <taxon>Bivalvia</taxon>
        <taxon>Autobranchia</taxon>
        <taxon>Pteriomorphia</taxon>
        <taxon>Mytilida</taxon>
        <taxon>Mytiloidea</taxon>
        <taxon>Mytilidae</taxon>
        <taxon>Mytilinae</taxon>
        <taxon>Mytilus</taxon>
    </lineage>
</organism>
<keyword evidence="3" id="KW-1185">Reference proteome</keyword>
<keyword evidence="1" id="KW-0472">Membrane</keyword>
<keyword evidence="1" id="KW-0812">Transmembrane</keyword>
<comment type="caution">
    <text evidence="2">The sequence shown here is derived from an EMBL/GenBank/DDBJ whole genome shotgun (WGS) entry which is preliminary data.</text>
</comment>
<name>A0A8B6GMT5_MYTGA</name>
<feature type="transmembrane region" description="Helical" evidence="1">
    <location>
        <begin position="103"/>
        <end position="121"/>
    </location>
</feature>
<feature type="transmembrane region" description="Helical" evidence="1">
    <location>
        <begin position="58"/>
        <end position="91"/>
    </location>
</feature>
<sequence>MDYGYENRDYFYGNHGNTQMLPLYSQYGQQQPTQPPSYESVYGRVQAAKENSGSKVGFVVSVIGIVLGALSCSLCLGFLLLYPIITIVIGFVYKNDCPFEPWIPVHLIVSGICGLISNRLAKSKIADISNCFLTVWFVAGNVWVYRTMGNWSDDSEAYNYCHPFVFYFAFWNITSVYIIIVGVITVVIGSIILLAMFDK</sequence>
<dbReference type="PANTHER" id="PTHR33444:SF2">
    <property type="entry name" value="MARVEL DOMAIN-CONTAINING PROTEIN"/>
    <property type="match status" value="1"/>
</dbReference>
<dbReference type="AlphaFoldDB" id="A0A8B6GMT5"/>
<dbReference type="EMBL" id="UYJE01008679">
    <property type="protein sequence ID" value="VDI66134.1"/>
    <property type="molecule type" value="Genomic_DNA"/>
</dbReference>
<evidence type="ECO:0008006" key="4">
    <source>
        <dbReference type="Google" id="ProtNLM"/>
    </source>
</evidence>
<feature type="transmembrane region" description="Helical" evidence="1">
    <location>
        <begin position="128"/>
        <end position="145"/>
    </location>
</feature>
<accession>A0A8B6GMT5</accession>
<gene>
    <name evidence="2" type="ORF">MGAL_10B023922</name>
</gene>
<protein>
    <recommendedName>
        <fullName evidence="4">Transmembrane protein</fullName>
    </recommendedName>
</protein>
<evidence type="ECO:0000256" key="1">
    <source>
        <dbReference type="SAM" id="Phobius"/>
    </source>
</evidence>
<feature type="transmembrane region" description="Helical" evidence="1">
    <location>
        <begin position="165"/>
        <end position="197"/>
    </location>
</feature>
<evidence type="ECO:0000313" key="2">
    <source>
        <dbReference type="EMBL" id="VDI66134.1"/>
    </source>
</evidence>
<dbReference type="PANTHER" id="PTHR33444">
    <property type="entry name" value="SI:DKEY-19B23.12-RELATED"/>
    <property type="match status" value="1"/>
</dbReference>
<evidence type="ECO:0000313" key="3">
    <source>
        <dbReference type="Proteomes" id="UP000596742"/>
    </source>
</evidence>
<dbReference type="OrthoDB" id="6157510at2759"/>
<proteinExistence type="predicted"/>
<dbReference type="InterPro" id="IPR040350">
    <property type="entry name" value="TMEM272"/>
</dbReference>
<dbReference type="Proteomes" id="UP000596742">
    <property type="component" value="Unassembled WGS sequence"/>
</dbReference>